<name>A0ABS4JVK4_9FIRM</name>
<keyword evidence="3" id="KW-1185">Reference proteome</keyword>
<protein>
    <submittedName>
        <fullName evidence="2">Uncharacterized protein</fullName>
    </submittedName>
</protein>
<feature type="compositionally biased region" description="Low complexity" evidence="1">
    <location>
        <begin position="401"/>
        <end position="419"/>
    </location>
</feature>
<feature type="compositionally biased region" description="Low complexity" evidence="1">
    <location>
        <begin position="219"/>
        <end position="235"/>
    </location>
</feature>
<evidence type="ECO:0000313" key="2">
    <source>
        <dbReference type="EMBL" id="MBP2019568.1"/>
    </source>
</evidence>
<comment type="caution">
    <text evidence="2">The sequence shown here is derived from an EMBL/GenBank/DDBJ whole genome shotgun (WGS) entry which is preliminary data.</text>
</comment>
<dbReference type="EMBL" id="JAGGLG010000030">
    <property type="protein sequence ID" value="MBP2019568.1"/>
    <property type="molecule type" value="Genomic_DNA"/>
</dbReference>
<sequence>MEALLFLGDRPVERIAADAIPQIARVLRLAGHRVRWQPDVGCLFVDSPLEGRIIGCRAHGDARGVAAQSLDELFRWVRMAGGVPAAPGLVADAVIRLVAEPCAAHDLPSILVSGGRRRWFLPRRSDLVVAVADCLRDLVDVPVGVISRPTDGAEVEVRIKVPPEIRVSHAVARAIWLALMATCGRSRGEREPSHAWIVQALEWWESRPAAEVVEPLSPARPAAQPRAGRPGLRAPVDPVAGRRPRIVWESEGRDPSPRTPVLPEPGTAAEGAPSVPFAVFAPAAGPEEAAAAQAPGMDQGGFHAPGDAIGAQPRAAGAPVAPAPAPADAGPNPQGAAGTAADAPAAAGPSADAPTGPPAAVAGSTDAAPRPAAAPVTAAEAAPTPAAVPVAAADPAPKLAALPAAPAEAPSKPAGAGAPAEPPQKAHPATGPAPSGAAAEAAPGSTAPSGAPGAETAAEPAPAESTRRRVAAASNTFRFPIFERRSSAPRR</sequence>
<accession>A0ABS4JVK4</accession>
<dbReference type="Proteomes" id="UP001519289">
    <property type="component" value="Unassembled WGS sequence"/>
</dbReference>
<dbReference type="RefSeq" id="WP_209467670.1">
    <property type="nucleotide sequence ID" value="NZ_JAGGLG010000030.1"/>
</dbReference>
<feature type="compositionally biased region" description="Low complexity" evidence="1">
    <location>
        <begin position="310"/>
        <end position="388"/>
    </location>
</feature>
<feature type="region of interest" description="Disordered" evidence="1">
    <location>
        <begin position="219"/>
        <end position="272"/>
    </location>
</feature>
<feature type="compositionally biased region" description="Low complexity" evidence="1">
    <location>
        <begin position="428"/>
        <end position="464"/>
    </location>
</feature>
<proteinExistence type="predicted"/>
<feature type="compositionally biased region" description="Basic and acidic residues" evidence="1">
    <location>
        <begin position="246"/>
        <end position="256"/>
    </location>
</feature>
<reference evidence="2 3" key="1">
    <citation type="submission" date="2021-03" db="EMBL/GenBank/DDBJ databases">
        <title>Genomic Encyclopedia of Type Strains, Phase IV (KMG-IV): sequencing the most valuable type-strain genomes for metagenomic binning, comparative biology and taxonomic classification.</title>
        <authorList>
            <person name="Goeker M."/>
        </authorList>
    </citation>
    <scope>NUCLEOTIDE SEQUENCE [LARGE SCALE GENOMIC DNA]</scope>
    <source>
        <strain evidence="2 3">DSM 27138</strain>
    </source>
</reference>
<evidence type="ECO:0000313" key="3">
    <source>
        <dbReference type="Proteomes" id="UP001519289"/>
    </source>
</evidence>
<organism evidence="2 3">
    <name type="scientific">Symbiobacterium terraclitae</name>
    <dbReference type="NCBI Taxonomy" id="557451"/>
    <lineage>
        <taxon>Bacteria</taxon>
        <taxon>Bacillati</taxon>
        <taxon>Bacillota</taxon>
        <taxon>Clostridia</taxon>
        <taxon>Eubacteriales</taxon>
        <taxon>Symbiobacteriaceae</taxon>
        <taxon>Symbiobacterium</taxon>
    </lineage>
</organism>
<feature type="compositionally biased region" description="Basic and acidic residues" evidence="1">
    <location>
        <begin position="481"/>
        <end position="491"/>
    </location>
</feature>
<feature type="region of interest" description="Disordered" evidence="1">
    <location>
        <begin position="289"/>
        <end position="388"/>
    </location>
</feature>
<gene>
    <name evidence="2" type="ORF">J2Z79_003010</name>
</gene>
<feature type="region of interest" description="Disordered" evidence="1">
    <location>
        <begin position="401"/>
        <end position="491"/>
    </location>
</feature>
<evidence type="ECO:0000256" key="1">
    <source>
        <dbReference type="SAM" id="MobiDB-lite"/>
    </source>
</evidence>